<dbReference type="AlphaFoldDB" id="A0A3T0D436"/>
<dbReference type="SUPFAM" id="SSF50494">
    <property type="entry name" value="Trypsin-like serine proteases"/>
    <property type="match status" value="1"/>
</dbReference>
<keyword evidence="1" id="KW-0677">Repeat</keyword>
<dbReference type="FunFam" id="2.20.110.10:FF:000002">
    <property type="entry name" value="Phosphatidylinositol 4-phosphate 5-kinase 8"/>
    <property type="match status" value="1"/>
</dbReference>
<dbReference type="Gene3D" id="2.30.30.100">
    <property type="match status" value="1"/>
</dbReference>
<feature type="domain" description="Bacterial Ig-like" evidence="2">
    <location>
        <begin position="36"/>
        <end position="93"/>
    </location>
</feature>
<organism evidence="3 4">
    <name type="scientific">Caldicellulosiruptor changbaiensis</name>
    <dbReference type="NCBI Taxonomy" id="1222016"/>
    <lineage>
        <taxon>Bacteria</taxon>
        <taxon>Bacillati</taxon>
        <taxon>Bacillota</taxon>
        <taxon>Bacillota incertae sedis</taxon>
        <taxon>Caldicellulosiruptorales</taxon>
        <taxon>Caldicellulosiruptoraceae</taxon>
        <taxon>Caldicellulosiruptor</taxon>
    </lineage>
</organism>
<dbReference type="EMBL" id="CP034791">
    <property type="protein sequence ID" value="AZT89603.1"/>
    <property type="molecule type" value="Genomic_DNA"/>
</dbReference>
<dbReference type="PANTHER" id="PTHR23084:SF263">
    <property type="entry name" value="MORN REPEAT-CONTAINING PROTEIN 1"/>
    <property type="match status" value="1"/>
</dbReference>
<reference evidence="3 4" key="1">
    <citation type="submission" date="2018-12" db="EMBL/GenBank/DDBJ databases">
        <title>Genome sequence from the cellulolytic species, Caldicellulosiruptor changbaiensis.</title>
        <authorList>
            <person name="Blumer-Schuette S.E."/>
            <person name="Mendoza C."/>
        </authorList>
    </citation>
    <scope>NUCLEOTIDE SEQUENCE [LARGE SCALE GENOMIC DNA]</scope>
    <source>
        <strain evidence="3 4">CBS-Z</strain>
    </source>
</reference>
<dbReference type="SUPFAM" id="SSF82185">
    <property type="entry name" value="Histone H3 K4-specific methyltransferase SET7/9 N-terminal domain"/>
    <property type="match status" value="1"/>
</dbReference>
<dbReference type="Pfam" id="PF07532">
    <property type="entry name" value="Big_4"/>
    <property type="match status" value="1"/>
</dbReference>
<proteinExistence type="predicted"/>
<keyword evidence="4" id="KW-1185">Reference proteome</keyword>
<evidence type="ECO:0000259" key="2">
    <source>
        <dbReference type="Pfam" id="PF07532"/>
    </source>
</evidence>
<gene>
    <name evidence="3" type="ORF">ELD05_02375</name>
</gene>
<accession>A0A3T0D436</accession>
<dbReference type="SMART" id="SM00698">
    <property type="entry name" value="MORN"/>
    <property type="match status" value="6"/>
</dbReference>
<dbReference type="RefSeq" id="WP_127351215.1">
    <property type="nucleotide sequence ID" value="NZ_CP034791.1"/>
</dbReference>
<dbReference type="Pfam" id="PF13365">
    <property type="entry name" value="Trypsin_2"/>
    <property type="match status" value="1"/>
</dbReference>
<protein>
    <recommendedName>
        <fullName evidence="2">Bacterial Ig-like domain-containing protein</fullName>
    </recommendedName>
</protein>
<dbReference type="InterPro" id="IPR011081">
    <property type="entry name" value="Big_4"/>
</dbReference>
<dbReference type="InterPro" id="IPR043504">
    <property type="entry name" value="Peptidase_S1_PA_chymotrypsin"/>
</dbReference>
<evidence type="ECO:0000256" key="1">
    <source>
        <dbReference type="ARBA" id="ARBA00022737"/>
    </source>
</evidence>
<dbReference type="Gene3D" id="2.40.10.10">
    <property type="entry name" value="Trypsin-like serine proteases"/>
    <property type="match status" value="1"/>
</dbReference>
<dbReference type="InterPro" id="IPR009003">
    <property type="entry name" value="Peptidase_S1_PA"/>
</dbReference>
<dbReference type="Gene3D" id="2.20.110.10">
    <property type="entry name" value="Histone H3 K4-specific methyltransferase SET7/9 N-terminal domain"/>
    <property type="match status" value="3"/>
</dbReference>
<dbReference type="PANTHER" id="PTHR23084">
    <property type="entry name" value="PHOSPHATIDYLINOSITOL-4-PHOSPHATE 5-KINASE RELATED"/>
    <property type="match status" value="1"/>
</dbReference>
<name>A0A3T0D436_9FIRM</name>
<dbReference type="KEGG" id="ccha:ELD05_02375"/>
<dbReference type="InterPro" id="IPR003409">
    <property type="entry name" value="MORN"/>
</dbReference>
<sequence length="464" mass="52717">MKEIIRKVIIVICFLSIISGFQFVLSAQTKTKIVKIDNLNIIVKVGDSFTLPSKVKATLSDKKVVYVPVKWTPNRVSTQNVGRFVFKGKVQNYKKDVILTLNVRYWTLDELKKEKNKVVVLKGYNKESKVFTYCGILLSPDGKILTTYTAIDYLQKAEVYIGNQRYEVEKVIDYDVSKDIAILKLKGAKNLPYVKIGDSTKVKPGDRVVVISTSAIYTNVFVSEYDKDNGIFVLGGEAIKKDDTGMAAFNFRGEVIGIGFTGYYNENPNKKYLMVIPSEKIKSLKGNKNLSLSQLFRLEHVIEGKDFYYEGEIKDGMRHGYGYCKWSNGDEYIGDWKNDTMDGYGEYYSANGDVYKGDFKNGMFDGRGTCTFANGDKYEGEWKNDKINGKGTYIWANGDKYEGEWKNGVKEGYGIYTWADGDRYEGEWKNDKMNGTGTMYKATGEVIKGIWKDGELIQKLEDNF</sequence>
<dbReference type="Pfam" id="PF02493">
    <property type="entry name" value="MORN"/>
    <property type="match status" value="6"/>
</dbReference>
<evidence type="ECO:0000313" key="4">
    <source>
        <dbReference type="Proteomes" id="UP000282930"/>
    </source>
</evidence>
<evidence type="ECO:0000313" key="3">
    <source>
        <dbReference type="EMBL" id="AZT89603.1"/>
    </source>
</evidence>
<dbReference type="Proteomes" id="UP000282930">
    <property type="component" value="Chromosome"/>
</dbReference>